<dbReference type="AlphaFoldDB" id="A0A553N6Z3"/>
<dbReference type="HAMAP" id="MF_01357">
    <property type="entry name" value="NDH1_NuoC"/>
    <property type="match status" value="1"/>
</dbReference>
<dbReference type="PANTHER" id="PTHR10884">
    <property type="entry name" value="NADH DEHYDROGENASE UBIQUINONE IRON-SULFUR PROTEIN 3"/>
    <property type="match status" value="1"/>
</dbReference>
<dbReference type="NCBIfam" id="NF004733">
    <property type="entry name" value="PRK06074.1-5"/>
    <property type="match status" value="1"/>
</dbReference>
<evidence type="ECO:0000256" key="2">
    <source>
        <dbReference type="ARBA" id="ARBA00007569"/>
    </source>
</evidence>
<evidence type="ECO:0000256" key="3">
    <source>
        <dbReference type="ARBA" id="ARBA00020084"/>
    </source>
</evidence>
<dbReference type="FunFam" id="3.30.460.80:FF:000002">
    <property type="entry name" value="NADH dehydrogenase iron-sulfur protein 3, mitochondrial"/>
    <property type="match status" value="1"/>
</dbReference>
<dbReference type="InterPro" id="IPR001268">
    <property type="entry name" value="NADH_UbQ_OxRdtase_30kDa_su"/>
</dbReference>
<dbReference type="GO" id="GO:0008137">
    <property type="term" value="F:NADH dehydrogenase (ubiquinone) activity"/>
    <property type="evidence" value="ECO:0007669"/>
    <property type="project" value="UniProtKB-EC"/>
</dbReference>
<dbReference type="InterPro" id="IPR010218">
    <property type="entry name" value="NADH_DH_suC"/>
</dbReference>
<proteinExistence type="inferred from homology"/>
<dbReference type="STRING" id="6832.A0A553N6Z3"/>
<protein>
    <recommendedName>
        <fullName evidence="3">NADH dehydrogenase [ubiquinone] iron-sulfur protein 3, mitochondrial</fullName>
    </recommendedName>
</protein>
<dbReference type="GO" id="GO:0005739">
    <property type="term" value="C:mitochondrion"/>
    <property type="evidence" value="ECO:0007669"/>
    <property type="project" value="UniProtKB-SubCell"/>
</dbReference>
<accession>A0A553N6Z3</accession>
<feature type="domain" description="NADH:ubiquinone oxidoreductase 30kDa subunit" evidence="10">
    <location>
        <begin position="94"/>
        <end position="214"/>
    </location>
</feature>
<comment type="catalytic activity">
    <reaction evidence="8">
        <text>a ubiquinone + NADH + 5 H(+)(in) = a ubiquinol + NAD(+) + 4 H(+)(out)</text>
        <dbReference type="Rhea" id="RHEA:29091"/>
        <dbReference type="Rhea" id="RHEA-COMP:9565"/>
        <dbReference type="Rhea" id="RHEA-COMP:9566"/>
        <dbReference type="ChEBI" id="CHEBI:15378"/>
        <dbReference type="ChEBI" id="CHEBI:16389"/>
        <dbReference type="ChEBI" id="CHEBI:17976"/>
        <dbReference type="ChEBI" id="CHEBI:57540"/>
        <dbReference type="ChEBI" id="CHEBI:57945"/>
        <dbReference type="EC" id="7.1.1.2"/>
    </reaction>
</comment>
<dbReference type="GO" id="GO:0016651">
    <property type="term" value="F:oxidoreductase activity, acting on NAD(P)H"/>
    <property type="evidence" value="ECO:0007669"/>
    <property type="project" value="InterPro"/>
</dbReference>
<comment type="similarity">
    <text evidence="2 9">Belongs to the complex I 30 kDa subunit family.</text>
</comment>
<dbReference type="PANTHER" id="PTHR10884:SF14">
    <property type="entry name" value="NADH DEHYDROGENASE [UBIQUINONE] IRON-SULFUR PROTEIN 3, MITOCHONDRIAL"/>
    <property type="match status" value="1"/>
</dbReference>
<dbReference type="SUPFAM" id="SSF143243">
    <property type="entry name" value="Nqo5-like"/>
    <property type="match status" value="1"/>
</dbReference>
<dbReference type="Gene3D" id="3.30.460.80">
    <property type="entry name" value="NADH:ubiquinone oxidoreductase, 30kDa subunit"/>
    <property type="match status" value="1"/>
</dbReference>
<organism evidence="11 12">
    <name type="scientific">Tigriopus californicus</name>
    <name type="common">Marine copepod</name>
    <dbReference type="NCBI Taxonomy" id="6832"/>
    <lineage>
        <taxon>Eukaryota</taxon>
        <taxon>Metazoa</taxon>
        <taxon>Ecdysozoa</taxon>
        <taxon>Arthropoda</taxon>
        <taxon>Crustacea</taxon>
        <taxon>Multicrustacea</taxon>
        <taxon>Hexanauplia</taxon>
        <taxon>Copepoda</taxon>
        <taxon>Harpacticoida</taxon>
        <taxon>Harpacticidae</taxon>
        <taxon>Tigriopus</taxon>
    </lineage>
</organism>
<gene>
    <name evidence="11" type="ORF">TCAL_01480</name>
</gene>
<comment type="caution">
    <text evidence="11">The sequence shown here is derived from an EMBL/GenBank/DDBJ whole genome shotgun (WGS) entry which is preliminary data.</text>
</comment>
<keyword evidence="5 9" id="KW-1278">Translocase</keyword>
<dbReference type="GO" id="GO:0016020">
    <property type="term" value="C:membrane"/>
    <property type="evidence" value="ECO:0007669"/>
    <property type="project" value="UniProtKB-ARBA"/>
</dbReference>
<keyword evidence="12" id="KW-1185">Reference proteome</keyword>
<dbReference type="InterPro" id="IPR020396">
    <property type="entry name" value="NADH_UbQ_OxRdtase_CS"/>
</dbReference>
<reference evidence="11 12" key="1">
    <citation type="journal article" date="2018" name="Nat. Ecol. Evol.">
        <title>Genomic signatures of mitonuclear coevolution across populations of Tigriopus californicus.</title>
        <authorList>
            <person name="Barreto F.S."/>
            <person name="Watson E.T."/>
            <person name="Lima T.G."/>
            <person name="Willett C.S."/>
            <person name="Edmands S."/>
            <person name="Li W."/>
            <person name="Burton R.S."/>
        </authorList>
    </citation>
    <scope>NUCLEOTIDE SEQUENCE [LARGE SCALE GENOMIC DNA]</scope>
    <source>
        <strain evidence="11 12">San Diego</strain>
    </source>
</reference>
<dbReference type="Proteomes" id="UP000318571">
    <property type="component" value="Chromosome 8"/>
</dbReference>
<evidence type="ECO:0000256" key="1">
    <source>
        <dbReference type="ARBA" id="ARBA00004173"/>
    </source>
</evidence>
<evidence type="ECO:0000256" key="8">
    <source>
        <dbReference type="ARBA" id="ARBA00049551"/>
    </source>
</evidence>
<keyword evidence="7" id="KW-0830">Ubiquinone</keyword>
<dbReference type="PROSITE" id="PS00542">
    <property type="entry name" value="COMPLEX1_30K"/>
    <property type="match status" value="1"/>
</dbReference>
<evidence type="ECO:0000256" key="7">
    <source>
        <dbReference type="ARBA" id="ARBA00023075"/>
    </source>
</evidence>
<keyword evidence="6 9" id="KW-0520">NAD</keyword>
<dbReference type="OrthoDB" id="37721at2759"/>
<evidence type="ECO:0000256" key="5">
    <source>
        <dbReference type="ARBA" id="ARBA00022967"/>
    </source>
</evidence>
<evidence type="ECO:0000313" key="11">
    <source>
        <dbReference type="EMBL" id="TRY61196.1"/>
    </source>
</evidence>
<name>A0A553N6Z3_TIGCA</name>
<dbReference type="EMBL" id="VCGU01000459">
    <property type="protein sequence ID" value="TRY61196.1"/>
    <property type="molecule type" value="Genomic_DNA"/>
</dbReference>
<evidence type="ECO:0000256" key="9">
    <source>
        <dbReference type="RuleBase" id="RU003456"/>
    </source>
</evidence>
<comment type="subcellular location">
    <subcellularLocation>
        <location evidence="1">Mitochondrion</location>
    </subcellularLocation>
</comment>
<dbReference type="InterPro" id="IPR037232">
    <property type="entry name" value="NADH_quin_OxRdtase_su_C/D-like"/>
</dbReference>
<evidence type="ECO:0000259" key="10">
    <source>
        <dbReference type="Pfam" id="PF00329"/>
    </source>
</evidence>
<evidence type="ECO:0000313" key="12">
    <source>
        <dbReference type="Proteomes" id="UP000318571"/>
    </source>
</evidence>
<dbReference type="NCBIfam" id="TIGR01961">
    <property type="entry name" value="NuoC_fam"/>
    <property type="match status" value="1"/>
</dbReference>
<sequence length="273" mass="31524">MAFKAVNLFRAMGRTSAWPVVAASRSTDRSMPVLARTLATEAPEAPQEETRPTVRKFDPIQRSNLMDYGQYVAECLPKFVQKVQLTAGDELEVLIAPEGVLTVMTFLKNHHNAQFTNLVDIAGVDMPTREFRFEVVYNFLSLRFNSRIRVKTYTDEMTPIESICSIFPAANWYEREVFDMFGVFFVNHPDLRRILTDYGFEGHPLRKDFPLSGYLECRYDDELARVVYEPVELAQEYRKFDLAAPWEQFPNFRESVPAVEDVPLEKGEPEKTK</sequence>
<dbReference type="Pfam" id="PF00329">
    <property type="entry name" value="Complex1_30kDa"/>
    <property type="match status" value="1"/>
</dbReference>
<keyword evidence="4 9" id="KW-0813">Transport</keyword>
<evidence type="ECO:0000256" key="4">
    <source>
        <dbReference type="ARBA" id="ARBA00022448"/>
    </source>
</evidence>
<dbReference type="OMA" id="PCRKNRF"/>
<evidence type="ECO:0000256" key="6">
    <source>
        <dbReference type="ARBA" id="ARBA00023027"/>
    </source>
</evidence>